<gene>
    <name evidence="2" type="ORF">EV378_1790</name>
</gene>
<reference evidence="2 3" key="1">
    <citation type="submission" date="2019-03" db="EMBL/GenBank/DDBJ databases">
        <title>Sequencing the genomes of 1000 actinobacteria strains.</title>
        <authorList>
            <person name="Klenk H.-P."/>
        </authorList>
    </citation>
    <scope>NUCLEOTIDE SEQUENCE [LARGE SCALE GENOMIC DNA]</scope>
    <source>
        <strain evidence="2 3">DSM 44969</strain>
    </source>
</reference>
<dbReference type="RefSeq" id="WP_132422559.1">
    <property type="nucleotide sequence ID" value="NZ_SMFZ01000001.1"/>
</dbReference>
<organism evidence="2 3">
    <name type="scientific">Pseudonocardia endophytica</name>
    <dbReference type="NCBI Taxonomy" id="401976"/>
    <lineage>
        <taxon>Bacteria</taxon>
        <taxon>Bacillati</taxon>
        <taxon>Actinomycetota</taxon>
        <taxon>Actinomycetes</taxon>
        <taxon>Pseudonocardiales</taxon>
        <taxon>Pseudonocardiaceae</taxon>
        <taxon>Pseudonocardia</taxon>
    </lineage>
</organism>
<protein>
    <submittedName>
        <fullName evidence="2">Uncharacterized protein</fullName>
    </submittedName>
</protein>
<feature type="transmembrane region" description="Helical" evidence="1">
    <location>
        <begin position="56"/>
        <end position="79"/>
    </location>
</feature>
<keyword evidence="3" id="KW-1185">Reference proteome</keyword>
<evidence type="ECO:0000256" key="1">
    <source>
        <dbReference type="SAM" id="Phobius"/>
    </source>
</evidence>
<dbReference type="EMBL" id="SMFZ01000001">
    <property type="protein sequence ID" value="TCK25963.1"/>
    <property type="molecule type" value="Genomic_DNA"/>
</dbReference>
<keyword evidence="1" id="KW-1133">Transmembrane helix</keyword>
<keyword evidence="1" id="KW-0812">Transmembrane</keyword>
<evidence type="ECO:0000313" key="2">
    <source>
        <dbReference type="EMBL" id="TCK25963.1"/>
    </source>
</evidence>
<dbReference type="AlphaFoldDB" id="A0A4R1HWU5"/>
<accession>A0A4R1HWU5</accession>
<feature type="transmembrane region" description="Helical" evidence="1">
    <location>
        <begin position="6"/>
        <end position="35"/>
    </location>
</feature>
<comment type="caution">
    <text evidence="2">The sequence shown here is derived from an EMBL/GenBank/DDBJ whole genome shotgun (WGS) entry which is preliminary data.</text>
</comment>
<evidence type="ECO:0000313" key="3">
    <source>
        <dbReference type="Proteomes" id="UP000295560"/>
    </source>
</evidence>
<proteinExistence type="predicted"/>
<name>A0A4R1HWU5_PSEEN</name>
<sequence>MKIDWAALGLVSVVSLAIGVVVVVLFALGTVGLAARRTTVGGRHDGQGPTLGRTTGSAIAGVCFAACAAILLYGLYLIAA</sequence>
<keyword evidence="1" id="KW-0472">Membrane</keyword>
<dbReference type="Proteomes" id="UP000295560">
    <property type="component" value="Unassembled WGS sequence"/>
</dbReference>